<comment type="caution">
    <text evidence="2">The sequence shown here is derived from an EMBL/GenBank/DDBJ whole genome shotgun (WGS) entry which is preliminary data.</text>
</comment>
<evidence type="ECO:0000313" key="3">
    <source>
        <dbReference type="Proteomes" id="UP000294546"/>
    </source>
</evidence>
<keyword evidence="3" id="KW-1185">Reference proteome</keyword>
<dbReference type="GO" id="GO:0004519">
    <property type="term" value="F:endonuclease activity"/>
    <property type="evidence" value="ECO:0007669"/>
    <property type="project" value="UniProtKB-KW"/>
</dbReference>
<reference evidence="2 3" key="1">
    <citation type="submission" date="2019-03" db="EMBL/GenBank/DDBJ databases">
        <title>Genomic Encyclopedia of Archaeal and Bacterial Type Strains, Phase II (KMG-II): from individual species to whole genera.</title>
        <authorList>
            <person name="Goeker M."/>
        </authorList>
    </citation>
    <scope>NUCLEOTIDE SEQUENCE [LARGE SCALE GENOMIC DNA]</scope>
    <source>
        <strain evidence="2 3">DSM 27697</strain>
    </source>
</reference>
<feature type="domain" description="HNH nuclease" evidence="1">
    <location>
        <begin position="209"/>
        <end position="258"/>
    </location>
</feature>
<proteinExistence type="predicted"/>
<sequence>MRKDDLSEAQRWFLEHTGMTLPWSAISANTPRLSSQAKGIYKPADSEYALSVKETLTGEYPDKEPVYREDGSWLYEYFQENPDPAQRDTEYTNRALMKCVQDGVPVGVMIQTKPKPGVEYRIIGLAYVTGWDEGYFYLESYDAERGFKPGPSAEIEQITQQLEQIEEETGSYDPEDFGDSRKKIIASIVQRRGQSKFRAKLIEAYRGCCSITGCQATPALEAAHITPYKGDDSNTTANGLLLRADIHTLWDLGMIAVDPDTGTVIVADELQESYSDIAGATLAEPANHSDRPSKAALAAHLEWTGLKT</sequence>
<keyword evidence="2" id="KW-0540">Nuclease</keyword>
<keyword evidence="2" id="KW-0378">Hydrolase</keyword>
<evidence type="ECO:0000259" key="1">
    <source>
        <dbReference type="Pfam" id="PF13391"/>
    </source>
</evidence>
<dbReference type="Pfam" id="PF13391">
    <property type="entry name" value="HNH_2"/>
    <property type="match status" value="1"/>
</dbReference>
<evidence type="ECO:0000313" key="2">
    <source>
        <dbReference type="EMBL" id="TCK06132.1"/>
    </source>
</evidence>
<dbReference type="RefSeq" id="WP_165900322.1">
    <property type="nucleotide sequence ID" value="NZ_SMFU01000009.1"/>
</dbReference>
<dbReference type="Proteomes" id="UP000294546">
    <property type="component" value="Unassembled WGS sequence"/>
</dbReference>
<dbReference type="EMBL" id="SMFU01000009">
    <property type="protein sequence ID" value="TCK06132.1"/>
    <property type="molecule type" value="Genomic_DNA"/>
</dbReference>
<name>A0A4R1GNW2_9GAMM</name>
<protein>
    <submittedName>
        <fullName evidence="2">Putative restriction endonuclease</fullName>
    </submittedName>
</protein>
<organism evidence="2 3">
    <name type="scientific">Marinobacterium mangrovicola</name>
    <dbReference type="NCBI Taxonomy" id="1476959"/>
    <lineage>
        <taxon>Bacteria</taxon>
        <taxon>Pseudomonadati</taxon>
        <taxon>Pseudomonadota</taxon>
        <taxon>Gammaproteobacteria</taxon>
        <taxon>Oceanospirillales</taxon>
        <taxon>Oceanospirillaceae</taxon>
        <taxon>Marinobacterium</taxon>
    </lineage>
</organism>
<dbReference type="AlphaFoldDB" id="A0A4R1GNW2"/>
<keyword evidence="2" id="KW-0255">Endonuclease</keyword>
<gene>
    <name evidence="2" type="ORF">CLV83_3081</name>
</gene>
<dbReference type="InterPro" id="IPR003615">
    <property type="entry name" value="HNH_nuc"/>
</dbReference>
<accession>A0A4R1GNW2</accession>